<feature type="domain" description="Pyridoxamine 5'-phosphate oxidase N-terminal" evidence="6">
    <location>
        <begin position="35"/>
        <end position="136"/>
    </location>
</feature>
<dbReference type="PIRSF" id="PIRSF000190">
    <property type="entry name" value="Pyd_amn-ph_oxd"/>
    <property type="match status" value="1"/>
</dbReference>
<evidence type="ECO:0000259" key="6">
    <source>
        <dbReference type="Pfam" id="PF01243"/>
    </source>
</evidence>
<dbReference type="PANTHER" id="PTHR10851">
    <property type="entry name" value="PYRIDOXINE-5-PHOSPHATE OXIDASE"/>
    <property type="match status" value="1"/>
</dbReference>
<evidence type="ECO:0000259" key="7">
    <source>
        <dbReference type="Pfam" id="PF10590"/>
    </source>
</evidence>
<dbReference type="GO" id="GO:0004733">
    <property type="term" value="F:pyridoxamine phosphate oxidase activity"/>
    <property type="evidence" value="ECO:0007669"/>
    <property type="project" value="UniProtKB-EC"/>
</dbReference>
<reference evidence="9" key="1">
    <citation type="submission" date="2014-09" db="EMBL/GenBank/DDBJ databases">
        <authorList>
            <person name="Gomez-Valero L."/>
        </authorList>
    </citation>
    <scope>NUCLEOTIDE SEQUENCE [LARGE SCALE GENOMIC DNA]</scope>
    <source>
        <strain evidence="9">ATCC700992</strain>
    </source>
</reference>
<dbReference type="Pfam" id="PF01243">
    <property type="entry name" value="PNPOx_N"/>
    <property type="match status" value="1"/>
</dbReference>
<evidence type="ECO:0000256" key="4">
    <source>
        <dbReference type="ARBA" id="ARBA00023002"/>
    </source>
</evidence>
<sequence>MLLFLSLLQFTLCFLSQLTLMHIMSPISLLKKWIEEEKKLGVPNPQQAVLSTATLTAVPHSRIVAIREINEDSLIFFTQKGTRKVQELLSNPVASFTFWFEMSSREIIFEGVVNPLFPEENKTYWDSYPREAQIRFYSYAETSSNPIASKEILERKKCSVELEYQNSPLPVSEFYCGFRFKPHRIVFYSYRTDELSDVVEYVQQGLGWGSQILSP</sequence>
<dbReference type="InterPro" id="IPR000659">
    <property type="entry name" value="Pyridox_Oxase"/>
</dbReference>
<dbReference type="Proteomes" id="UP000032430">
    <property type="component" value="Chromosome I"/>
</dbReference>
<dbReference type="KEGG" id="lfa:LFA_3193"/>
<dbReference type="GO" id="GO:0010181">
    <property type="term" value="F:FMN binding"/>
    <property type="evidence" value="ECO:0007669"/>
    <property type="project" value="InterPro"/>
</dbReference>
<organism evidence="8 9">
    <name type="scientific">Legionella fallonii LLAP-10</name>
    <dbReference type="NCBI Taxonomy" id="1212491"/>
    <lineage>
        <taxon>Bacteria</taxon>
        <taxon>Pseudomonadati</taxon>
        <taxon>Pseudomonadota</taxon>
        <taxon>Gammaproteobacteria</taxon>
        <taxon>Legionellales</taxon>
        <taxon>Legionellaceae</taxon>
        <taxon>Legionella</taxon>
    </lineage>
</organism>
<evidence type="ECO:0000256" key="5">
    <source>
        <dbReference type="PIRSR" id="PIRSR000190-2"/>
    </source>
</evidence>
<evidence type="ECO:0000313" key="8">
    <source>
        <dbReference type="EMBL" id="CEG58529.1"/>
    </source>
</evidence>
<evidence type="ECO:0000256" key="2">
    <source>
        <dbReference type="ARBA" id="ARBA00022630"/>
    </source>
</evidence>
<dbReference type="EC" id="1.4.3.5" evidence="8"/>
<dbReference type="SUPFAM" id="SSF50475">
    <property type="entry name" value="FMN-binding split barrel"/>
    <property type="match status" value="1"/>
</dbReference>
<name>A0A098G949_9GAMM</name>
<dbReference type="Gene3D" id="2.30.110.10">
    <property type="entry name" value="Electron Transport, Fmn-binding Protein, Chain A"/>
    <property type="match status" value="1"/>
</dbReference>
<dbReference type="GO" id="GO:0008615">
    <property type="term" value="P:pyridoxine biosynthetic process"/>
    <property type="evidence" value="ECO:0007669"/>
    <property type="project" value="InterPro"/>
</dbReference>
<dbReference type="InterPro" id="IPR011576">
    <property type="entry name" value="Pyridox_Oxase_N"/>
</dbReference>
<proteinExistence type="inferred from homology"/>
<dbReference type="HOGENOM" id="CLU_032263_2_3_6"/>
<dbReference type="PANTHER" id="PTHR10851:SF0">
    <property type="entry name" value="PYRIDOXINE-5'-PHOSPHATE OXIDASE"/>
    <property type="match status" value="1"/>
</dbReference>
<dbReference type="Pfam" id="PF10590">
    <property type="entry name" value="PNP_phzG_C"/>
    <property type="match status" value="1"/>
</dbReference>
<dbReference type="STRING" id="1212491.LFA_3193"/>
<evidence type="ECO:0000256" key="1">
    <source>
        <dbReference type="ARBA" id="ARBA00007301"/>
    </source>
</evidence>
<keyword evidence="4 8" id="KW-0560">Oxidoreductase</keyword>
<keyword evidence="3 5" id="KW-0288">FMN</keyword>
<dbReference type="AlphaFoldDB" id="A0A098G949"/>
<comment type="cofactor">
    <cofactor evidence="5">
        <name>FMN</name>
        <dbReference type="ChEBI" id="CHEBI:58210"/>
    </cofactor>
    <text evidence="5">Binds 1 FMN per subunit.</text>
</comment>
<gene>
    <name evidence="8" type="ORF">LFA_3193</name>
</gene>
<protein>
    <submittedName>
        <fullName evidence="8">Pyridoxamine 5''-phosphate oxidase</fullName>
        <ecNumber evidence="8">1.4.3.5</ecNumber>
    </submittedName>
</protein>
<dbReference type="EMBL" id="LN614827">
    <property type="protein sequence ID" value="CEG58529.1"/>
    <property type="molecule type" value="Genomic_DNA"/>
</dbReference>
<keyword evidence="2" id="KW-0285">Flavoprotein</keyword>
<accession>A0A098G949</accession>
<dbReference type="InterPro" id="IPR012349">
    <property type="entry name" value="Split_barrel_FMN-bd"/>
</dbReference>
<dbReference type="InterPro" id="IPR019576">
    <property type="entry name" value="Pyridoxamine_oxidase_dimer_C"/>
</dbReference>
<feature type="binding site" evidence="5">
    <location>
        <begin position="77"/>
        <end position="78"/>
    </location>
    <ligand>
        <name>FMN</name>
        <dbReference type="ChEBI" id="CHEBI:58210"/>
    </ligand>
</feature>
<feature type="domain" description="Pyridoxine 5'-phosphate oxidase dimerisation C-terminal" evidence="7">
    <location>
        <begin position="175"/>
        <end position="215"/>
    </location>
</feature>
<feature type="binding site" evidence="5">
    <location>
        <position position="83"/>
    </location>
    <ligand>
        <name>FMN</name>
        <dbReference type="ChEBI" id="CHEBI:58210"/>
    </ligand>
</feature>
<keyword evidence="9" id="KW-1185">Reference proteome</keyword>
<feature type="binding site" evidence="5">
    <location>
        <position position="84"/>
    </location>
    <ligand>
        <name>FMN</name>
        <dbReference type="ChEBI" id="CHEBI:58210"/>
    </ligand>
</feature>
<comment type="similarity">
    <text evidence="1">Belongs to the pyridoxamine 5'-phosphate oxidase family.</text>
</comment>
<evidence type="ECO:0000256" key="3">
    <source>
        <dbReference type="ARBA" id="ARBA00022643"/>
    </source>
</evidence>
<evidence type="ECO:0000313" key="9">
    <source>
        <dbReference type="Proteomes" id="UP000032430"/>
    </source>
</evidence>